<name>A0A4Y2EKI5_ARAVE</name>
<sequence>MRTGHARRTDRAHHQNVSQDLLILIVKSYKYNPATDDNRDITCWRCGDKGHASFMCNLPRPQRGFPIAPLRNTSRFSQDSCNTGKQKNLFMLLEKERVIPNVYLCPDFKSVNRFFFKHP</sequence>
<comment type="caution">
    <text evidence="3">The sequence shown here is derived from an EMBL/GenBank/DDBJ whole genome shotgun (WGS) entry which is preliminary data.</text>
</comment>
<evidence type="ECO:0000313" key="3">
    <source>
        <dbReference type="EMBL" id="GBM28668.1"/>
    </source>
</evidence>
<feature type="domain" description="CCHC-type" evidence="2">
    <location>
        <begin position="43"/>
        <end position="56"/>
    </location>
</feature>
<dbReference type="GO" id="GO:0008270">
    <property type="term" value="F:zinc ion binding"/>
    <property type="evidence" value="ECO:0007669"/>
    <property type="project" value="UniProtKB-KW"/>
</dbReference>
<evidence type="ECO:0000313" key="4">
    <source>
        <dbReference type="Proteomes" id="UP000499080"/>
    </source>
</evidence>
<keyword evidence="1" id="KW-0479">Metal-binding</keyword>
<accession>A0A4Y2EKI5</accession>
<dbReference type="GO" id="GO:0003676">
    <property type="term" value="F:nucleic acid binding"/>
    <property type="evidence" value="ECO:0007669"/>
    <property type="project" value="InterPro"/>
</dbReference>
<dbReference type="InterPro" id="IPR001878">
    <property type="entry name" value="Znf_CCHC"/>
</dbReference>
<evidence type="ECO:0000256" key="1">
    <source>
        <dbReference type="PROSITE-ProRule" id="PRU00047"/>
    </source>
</evidence>
<reference evidence="3 4" key="1">
    <citation type="journal article" date="2019" name="Sci. Rep.">
        <title>Orb-weaving spider Araneus ventricosus genome elucidates the spidroin gene catalogue.</title>
        <authorList>
            <person name="Kono N."/>
            <person name="Nakamura H."/>
            <person name="Ohtoshi R."/>
            <person name="Moran D.A.P."/>
            <person name="Shinohara A."/>
            <person name="Yoshida Y."/>
            <person name="Fujiwara M."/>
            <person name="Mori M."/>
            <person name="Tomita M."/>
            <person name="Arakawa K."/>
        </authorList>
    </citation>
    <scope>NUCLEOTIDE SEQUENCE [LARGE SCALE GENOMIC DNA]</scope>
</reference>
<dbReference type="PROSITE" id="PS50158">
    <property type="entry name" value="ZF_CCHC"/>
    <property type="match status" value="1"/>
</dbReference>
<proteinExistence type="predicted"/>
<protein>
    <recommendedName>
        <fullName evidence="2">CCHC-type domain-containing protein</fullName>
    </recommendedName>
</protein>
<dbReference type="AlphaFoldDB" id="A0A4Y2EKI5"/>
<dbReference type="SUPFAM" id="SSF57756">
    <property type="entry name" value="Retrovirus zinc finger-like domains"/>
    <property type="match status" value="1"/>
</dbReference>
<keyword evidence="4" id="KW-1185">Reference proteome</keyword>
<keyword evidence="1" id="KW-0863">Zinc-finger</keyword>
<dbReference type="Proteomes" id="UP000499080">
    <property type="component" value="Unassembled WGS sequence"/>
</dbReference>
<dbReference type="InterPro" id="IPR036875">
    <property type="entry name" value="Znf_CCHC_sf"/>
</dbReference>
<organism evidence="3 4">
    <name type="scientific">Araneus ventricosus</name>
    <name type="common">Orbweaver spider</name>
    <name type="synonym">Epeira ventricosa</name>
    <dbReference type="NCBI Taxonomy" id="182803"/>
    <lineage>
        <taxon>Eukaryota</taxon>
        <taxon>Metazoa</taxon>
        <taxon>Ecdysozoa</taxon>
        <taxon>Arthropoda</taxon>
        <taxon>Chelicerata</taxon>
        <taxon>Arachnida</taxon>
        <taxon>Araneae</taxon>
        <taxon>Araneomorphae</taxon>
        <taxon>Entelegynae</taxon>
        <taxon>Araneoidea</taxon>
        <taxon>Araneidae</taxon>
        <taxon>Araneus</taxon>
    </lineage>
</organism>
<gene>
    <name evidence="3" type="ORF">AVEN_638_1</name>
</gene>
<dbReference type="EMBL" id="BGPR01000616">
    <property type="protein sequence ID" value="GBM28668.1"/>
    <property type="molecule type" value="Genomic_DNA"/>
</dbReference>
<keyword evidence="1" id="KW-0862">Zinc</keyword>
<evidence type="ECO:0000259" key="2">
    <source>
        <dbReference type="PROSITE" id="PS50158"/>
    </source>
</evidence>